<dbReference type="AlphaFoldDB" id="A0A0H2S384"/>
<evidence type="ECO:0000313" key="3">
    <source>
        <dbReference type="Proteomes" id="UP000053477"/>
    </source>
</evidence>
<dbReference type="EMBL" id="KQ085894">
    <property type="protein sequence ID" value="KLO18449.1"/>
    <property type="molecule type" value="Genomic_DNA"/>
</dbReference>
<evidence type="ECO:0000313" key="2">
    <source>
        <dbReference type="EMBL" id="KLO18449.1"/>
    </source>
</evidence>
<name>A0A0H2S384_9AGAM</name>
<feature type="non-terminal residue" evidence="2">
    <location>
        <position position="1"/>
    </location>
</feature>
<keyword evidence="3" id="KW-1185">Reference proteome</keyword>
<evidence type="ECO:0000256" key="1">
    <source>
        <dbReference type="SAM" id="MobiDB-lite"/>
    </source>
</evidence>
<proteinExistence type="predicted"/>
<gene>
    <name evidence="2" type="ORF">SCHPADRAFT_806144</name>
</gene>
<reference evidence="2 3" key="1">
    <citation type="submission" date="2015-04" db="EMBL/GenBank/DDBJ databases">
        <title>Complete genome sequence of Schizopora paradoxa KUC8140, a cosmopolitan wood degrader in East Asia.</title>
        <authorList>
            <consortium name="DOE Joint Genome Institute"/>
            <person name="Min B."/>
            <person name="Park H."/>
            <person name="Jang Y."/>
            <person name="Kim J.-J."/>
            <person name="Kim K.H."/>
            <person name="Pangilinan J."/>
            <person name="Lipzen A."/>
            <person name="Riley R."/>
            <person name="Grigoriev I.V."/>
            <person name="Spatafora J.W."/>
            <person name="Choi I.-G."/>
        </authorList>
    </citation>
    <scope>NUCLEOTIDE SEQUENCE [LARGE SCALE GENOMIC DNA]</scope>
    <source>
        <strain evidence="2 3">KUC8140</strain>
    </source>
</reference>
<dbReference type="OrthoDB" id="3221775at2759"/>
<protein>
    <recommendedName>
        <fullName evidence="4">SWIM-type domain-containing protein</fullName>
    </recommendedName>
</protein>
<evidence type="ECO:0008006" key="4">
    <source>
        <dbReference type="Google" id="ProtNLM"/>
    </source>
</evidence>
<feature type="non-terminal residue" evidence="2">
    <location>
        <position position="79"/>
    </location>
</feature>
<dbReference type="InParanoid" id="A0A0H2S384"/>
<dbReference type="Proteomes" id="UP000053477">
    <property type="component" value="Unassembled WGS sequence"/>
</dbReference>
<organism evidence="2 3">
    <name type="scientific">Schizopora paradoxa</name>
    <dbReference type="NCBI Taxonomy" id="27342"/>
    <lineage>
        <taxon>Eukaryota</taxon>
        <taxon>Fungi</taxon>
        <taxon>Dikarya</taxon>
        <taxon>Basidiomycota</taxon>
        <taxon>Agaricomycotina</taxon>
        <taxon>Agaricomycetes</taxon>
        <taxon>Hymenochaetales</taxon>
        <taxon>Schizoporaceae</taxon>
        <taxon>Schizopora</taxon>
    </lineage>
</organism>
<feature type="region of interest" description="Disordered" evidence="1">
    <location>
        <begin position="51"/>
        <end position="79"/>
    </location>
</feature>
<accession>A0A0H2S384</accession>
<sequence length="79" mass="9010">RCGQQKYNAHLLCKHLVQAVSTPPSAFWHRVARRRTIPFYIDPDLKPIRDDLATMGNENDNDDPMGGSITEGDDREWDG</sequence>